<gene>
    <name evidence="1" type="ORF">M0R89_06160</name>
</gene>
<dbReference type="SUPFAM" id="SSF46785">
    <property type="entry name" value="Winged helix' DNA-binding domain"/>
    <property type="match status" value="1"/>
</dbReference>
<dbReference type="EMBL" id="CP096659">
    <property type="protein sequence ID" value="UPV75645.1"/>
    <property type="molecule type" value="Genomic_DNA"/>
</dbReference>
<dbReference type="AlphaFoldDB" id="A0A8U0HWZ8"/>
<dbReference type="RefSeq" id="WP_248651683.1">
    <property type="nucleotide sequence ID" value="NZ_CP096659.1"/>
</dbReference>
<dbReference type="InterPro" id="IPR036390">
    <property type="entry name" value="WH_DNA-bd_sf"/>
</dbReference>
<keyword evidence="2" id="KW-1185">Reference proteome</keyword>
<reference evidence="1 2" key="1">
    <citation type="submission" date="2022-04" db="EMBL/GenBank/DDBJ databases">
        <title>Diverse halophilic archaea isolated from saline environments.</title>
        <authorList>
            <person name="Cui H.-L."/>
        </authorList>
    </citation>
    <scope>NUCLEOTIDE SEQUENCE [LARGE SCALE GENOMIC DNA]</scope>
    <source>
        <strain evidence="1 2">XZYJT49</strain>
    </source>
</reference>
<dbReference type="GeneID" id="72184765"/>
<dbReference type="InterPro" id="IPR036388">
    <property type="entry name" value="WH-like_DNA-bd_sf"/>
</dbReference>
<name>A0A8U0HWZ8_9EURY</name>
<proteinExistence type="predicted"/>
<dbReference type="Gene3D" id="1.10.10.10">
    <property type="entry name" value="Winged helix-like DNA-binding domain superfamily/Winged helix DNA-binding domain"/>
    <property type="match status" value="1"/>
</dbReference>
<dbReference type="Proteomes" id="UP000830729">
    <property type="component" value="Chromosome"/>
</dbReference>
<dbReference type="KEGG" id="halx:M0R89_06160"/>
<organism evidence="1 2">
    <name type="scientific">Halorussus limi</name>
    <dbReference type="NCBI Taxonomy" id="2938695"/>
    <lineage>
        <taxon>Archaea</taxon>
        <taxon>Methanobacteriati</taxon>
        <taxon>Methanobacteriota</taxon>
        <taxon>Stenosarchaea group</taxon>
        <taxon>Halobacteria</taxon>
        <taxon>Halobacteriales</taxon>
        <taxon>Haladaptataceae</taxon>
        <taxon>Halorussus</taxon>
    </lineage>
</organism>
<protein>
    <submittedName>
        <fullName evidence="1">Winged helix-turn-helix domain-containing protein</fullName>
    </submittedName>
</protein>
<sequence length="100" mass="11153">MKLTTPTDFDILKALSDGKRNNAVNLAHELDKNRAYVNTRLPILADYGLVERVGPAPNSGLYAITEKGRAVLENRSKYREEDVDFDAAVEETLESRSDAE</sequence>
<evidence type="ECO:0000313" key="1">
    <source>
        <dbReference type="EMBL" id="UPV75645.1"/>
    </source>
</evidence>
<accession>A0A8U0HWZ8</accession>
<evidence type="ECO:0000313" key="2">
    <source>
        <dbReference type="Proteomes" id="UP000830729"/>
    </source>
</evidence>